<keyword evidence="2" id="KW-0472">Membrane</keyword>
<keyword evidence="5" id="KW-0675">Receptor</keyword>
<keyword evidence="1" id="KW-0732">Signal</keyword>
<comment type="caution">
    <text evidence="5">The sequence shown here is derived from an EMBL/GenBank/DDBJ whole genome shotgun (WGS) entry which is preliminary data.</text>
</comment>
<dbReference type="Gene3D" id="2.170.130.10">
    <property type="entry name" value="TonB-dependent receptor, plug domain"/>
    <property type="match status" value="1"/>
</dbReference>
<evidence type="ECO:0000259" key="4">
    <source>
        <dbReference type="Pfam" id="PF07715"/>
    </source>
</evidence>
<dbReference type="SUPFAM" id="SSF56935">
    <property type="entry name" value="Porins"/>
    <property type="match status" value="1"/>
</dbReference>
<dbReference type="InterPro" id="IPR012910">
    <property type="entry name" value="Plug_dom"/>
</dbReference>
<comment type="similarity">
    <text evidence="2">Belongs to the TonB-dependent receptor family.</text>
</comment>
<name>A0ABV8JZN9_9FLAO</name>
<keyword evidence="2" id="KW-0998">Cell outer membrane</keyword>
<evidence type="ECO:0000256" key="1">
    <source>
        <dbReference type="ARBA" id="ARBA00022729"/>
    </source>
</evidence>
<dbReference type="Pfam" id="PF07715">
    <property type="entry name" value="Plug"/>
    <property type="match status" value="1"/>
</dbReference>
<feature type="domain" description="TonB-dependent receptor plug" evidence="4">
    <location>
        <begin position="113"/>
        <end position="213"/>
    </location>
</feature>
<dbReference type="Pfam" id="PF13715">
    <property type="entry name" value="CarbopepD_reg_2"/>
    <property type="match status" value="1"/>
</dbReference>
<keyword evidence="2" id="KW-0812">Transmembrane</keyword>
<dbReference type="SUPFAM" id="SSF49464">
    <property type="entry name" value="Carboxypeptidase regulatory domain-like"/>
    <property type="match status" value="1"/>
</dbReference>
<gene>
    <name evidence="5" type="ORF">ACFOUT_15295</name>
</gene>
<feature type="region of interest" description="Disordered" evidence="3">
    <location>
        <begin position="384"/>
        <end position="403"/>
    </location>
</feature>
<dbReference type="PANTHER" id="PTHR30069:SF29">
    <property type="entry name" value="HEMOGLOBIN AND HEMOGLOBIN-HAPTOGLOBIN-BINDING PROTEIN 1-RELATED"/>
    <property type="match status" value="1"/>
</dbReference>
<dbReference type="InterPro" id="IPR039426">
    <property type="entry name" value="TonB-dep_rcpt-like"/>
</dbReference>
<dbReference type="EMBL" id="JBHSAW010000010">
    <property type="protein sequence ID" value="MFC4097255.1"/>
    <property type="molecule type" value="Genomic_DNA"/>
</dbReference>
<sequence length="430" mass="48452">MLLSICHGMYAFAQEPLKIRGKVMDSLSKAPLAGVTIIGKYDYAVSNEMGEFSLQIKNSEMVKVSHIGYASTQVQLSQKDTTTWNILLRPSNTVLDEVTVRGKTEQREAQEMATVSVEIDEEFLHANRENSLMQTLRKIPGVSTMTIGSGQSKPTIRGLGFNRVSVVQNGIKHEAQQWGSDHGLEIDQYGLEDIRIVKGPASLMYGSDAIAGVVDILPPKVPEMNSFSGEVNLLGETNNDLLAISAGVQSRKEKWYYRARLTYRDYADFKVPTKRINYENYIFELHENNLRNTAGQEANGSFSIGFIGENFKSETFVSNVNATNGFFPNAHGLEVRLSRIDYDASSRDVDLPFHKVNHFKITHNTTAYLGDHTFQFDLGFQNNQREEQSEPVPHGYMPTPPDSRERIFTKTPTRPMYGIYIRRWAATPYL</sequence>
<dbReference type="Proteomes" id="UP001595814">
    <property type="component" value="Unassembled WGS sequence"/>
</dbReference>
<dbReference type="PANTHER" id="PTHR30069">
    <property type="entry name" value="TONB-DEPENDENT OUTER MEMBRANE RECEPTOR"/>
    <property type="match status" value="1"/>
</dbReference>
<keyword evidence="2" id="KW-1134">Transmembrane beta strand</keyword>
<dbReference type="PROSITE" id="PS52016">
    <property type="entry name" value="TONB_DEPENDENT_REC_3"/>
    <property type="match status" value="1"/>
</dbReference>
<evidence type="ECO:0000256" key="2">
    <source>
        <dbReference type="PROSITE-ProRule" id="PRU01360"/>
    </source>
</evidence>
<accession>A0ABV8JZN9</accession>
<dbReference type="InterPro" id="IPR037066">
    <property type="entry name" value="Plug_dom_sf"/>
</dbReference>
<dbReference type="RefSeq" id="WP_225621170.1">
    <property type="nucleotide sequence ID" value="NZ_JACYFJ010000002.1"/>
</dbReference>
<protein>
    <submittedName>
        <fullName evidence="5">TonB-dependent receptor plug domain-containing protein</fullName>
    </submittedName>
</protein>
<evidence type="ECO:0000313" key="6">
    <source>
        <dbReference type="Proteomes" id="UP001595814"/>
    </source>
</evidence>
<reference evidence="6" key="1">
    <citation type="journal article" date="2019" name="Int. J. Syst. Evol. Microbiol.">
        <title>The Global Catalogue of Microorganisms (GCM) 10K type strain sequencing project: providing services to taxonomists for standard genome sequencing and annotation.</title>
        <authorList>
            <consortium name="The Broad Institute Genomics Platform"/>
            <consortium name="The Broad Institute Genome Sequencing Center for Infectious Disease"/>
            <person name="Wu L."/>
            <person name="Ma J."/>
        </authorList>
    </citation>
    <scope>NUCLEOTIDE SEQUENCE [LARGE SCALE GENOMIC DNA]</scope>
    <source>
        <strain evidence="6">CECT 7477</strain>
    </source>
</reference>
<dbReference type="Gene3D" id="2.60.40.1120">
    <property type="entry name" value="Carboxypeptidase-like, regulatory domain"/>
    <property type="match status" value="1"/>
</dbReference>
<evidence type="ECO:0000313" key="5">
    <source>
        <dbReference type="EMBL" id="MFC4097255.1"/>
    </source>
</evidence>
<evidence type="ECO:0000256" key="3">
    <source>
        <dbReference type="SAM" id="MobiDB-lite"/>
    </source>
</evidence>
<dbReference type="InterPro" id="IPR008969">
    <property type="entry name" value="CarboxyPept-like_regulatory"/>
</dbReference>
<proteinExistence type="inferred from homology"/>
<keyword evidence="6" id="KW-1185">Reference proteome</keyword>
<organism evidence="5 6">
    <name type="scientific">Euzebyella saccharophila</name>
    <dbReference type="NCBI Taxonomy" id="679664"/>
    <lineage>
        <taxon>Bacteria</taxon>
        <taxon>Pseudomonadati</taxon>
        <taxon>Bacteroidota</taxon>
        <taxon>Flavobacteriia</taxon>
        <taxon>Flavobacteriales</taxon>
        <taxon>Flavobacteriaceae</taxon>
        <taxon>Euzebyella</taxon>
    </lineage>
</organism>
<comment type="subcellular location">
    <subcellularLocation>
        <location evidence="2">Cell outer membrane</location>
        <topology evidence="2">Multi-pass membrane protein</topology>
    </subcellularLocation>
</comment>
<keyword evidence="2" id="KW-0813">Transport</keyword>